<dbReference type="PROSITE" id="PS50928">
    <property type="entry name" value="ABC_TM1"/>
    <property type="match status" value="1"/>
</dbReference>
<dbReference type="PANTHER" id="PTHR43744:SF9">
    <property type="entry name" value="POLYGALACTURONAN_RHAMNOGALACTURONAN TRANSPORT SYSTEM PERMEASE PROTEIN YTCP"/>
    <property type="match status" value="1"/>
</dbReference>
<dbReference type="InterPro" id="IPR000515">
    <property type="entry name" value="MetI-like"/>
</dbReference>
<comment type="subcellular location">
    <subcellularLocation>
        <location evidence="1 7">Cell membrane</location>
        <topology evidence="1 7">Multi-pass membrane protein</topology>
    </subcellularLocation>
</comment>
<feature type="domain" description="ABC transmembrane type-1" evidence="8">
    <location>
        <begin position="76"/>
        <end position="275"/>
    </location>
</feature>
<keyword evidence="3" id="KW-1003">Cell membrane</keyword>
<dbReference type="PANTHER" id="PTHR43744">
    <property type="entry name" value="ABC TRANSPORTER PERMEASE PROTEIN MG189-RELATED-RELATED"/>
    <property type="match status" value="1"/>
</dbReference>
<dbReference type="AlphaFoldDB" id="A0A9D2NE36"/>
<evidence type="ECO:0000313" key="9">
    <source>
        <dbReference type="EMBL" id="HJC22749.1"/>
    </source>
</evidence>
<organism evidence="9 10">
    <name type="scientific">Candidatus Eisenbergiella merdavium</name>
    <dbReference type="NCBI Taxonomy" id="2838551"/>
    <lineage>
        <taxon>Bacteria</taxon>
        <taxon>Bacillati</taxon>
        <taxon>Bacillota</taxon>
        <taxon>Clostridia</taxon>
        <taxon>Lachnospirales</taxon>
        <taxon>Lachnospiraceae</taxon>
        <taxon>Eisenbergiella</taxon>
    </lineage>
</organism>
<evidence type="ECO:0000256" key="4">
    <source>
        <dbReference type="ARBA" id="ARBA00022692"/>
    </source>
</evidence>
<evidence type="ECO:0000256" key="6">
    <source>
        <dbReference type="ARBA" id="ARBA00023136"/>
    </source>
</evidence>
<comment type="caution">
    <text evidence="9">The sequence shown here is derived from an EMBL/GenBank/DDBJ whole genome shotgun (WGS) entry which is preliminary data.</text>
</comment>
<proteinExistence type="inferred from homology"/>
<evidence type="ECO:0000256" key="2">
    <source>
        <dbReference type="ARBA" id="ARBA00022448"/>
    </source>
</evidence>
<keyword evidence="2 7" id="KW-0813">Transport</keyword>
<feature type="transmembrane region" description="Helical" evidence="7">
    <location>
        <begin position="112"/>
        <end position="131"/>
    </location>
</feature>
<dbReference type="InterPro" id="IPR035906">
    <property type="entry name" value="MetI-like_sf"/>
</dbReference>
<dbReference type="Gene3D" id="1.10.3720.10">
    <property type="entry name" value="MetI-like"/>
    <property type="match status" value="1"/>
</dbReference>
<dbReference type="CDD" id="cd06261">
    <property type="entry name" value="TM_PBP2"/>
    <property type="match status" value="1"/>
</dbReference>
<accession>A0A9D2NE36</accession>
<keyword evidence="4 7" id="KW-0812">Transmembrane</keyword>
<feature type="transmembrane region" description="Helical" evidence="7">
    <location>
        <begin position="143"/>
        <end position="163"/>
    </location>
</feature>
<evidence type="ECO:0000256" key="1">
    <source>
        <dbReference type="ARBA" id="ARBA00004651"/>
    </source>
</evidence>
<dbReference type="SUPFAM" id="SSF161098">
    <property type="entry name" value="MetI-like"/>
    <property type="match status" value="1"/>
</dbReference>
<name>A0A9D2NE36_9FIRM</name>
<feature type="transmembrane region" description="Helical" evidence="7">
    <location>
        <begin position="80"/>
        <end position="100"/>
    </location>
</feature>
<feature type="transmembrane region" description="Helical" evidence="7">
    <location>
        <begin position="12"/>
        <end position="32"/>
    </location>
</feature>
<keyword evidence="6 7" id="KW-0472">Membrane</keyword>
<evidence type="ECO:0000256" key="5">
    <source>
        <dbReference type="ARBA" id="ARBA00022989"/>
    </source>
</evidence>
<dbReference type="Pfam" id="PF00528">
    <property type="entry name" value="BPD_transp_1"/>
    <property type="match status" value="1"/>
</dbReference>
<comment type="similarity">
    <text evidence="7">Belongs to the binding-protein-dependent transport system permease family.</text>
</comment>
<dbReference type="Proteomes" id="UP000823891">
    <property type="component" value="Unassembled WGS sequence"/>
</dbReference>
<reference evidence="9" key="1">
    <citation type="journal article" date="2021" name="PeerJ">
        <title>Extensive microbial diversity within the chicken gut microbiome revealed by metagenomics and culture.</title>
        <authorList>
            <person name="Gilroy R."/>
            <person name="Ravi A."/>
            <person name="Getino M."/>
            <person name="Pursley I."/>
            <person name="Horton D.L."/>
            <person name="Alikhan N.F."/>
            <person name="Baker D."/>
            <person name="Gharbi K."/>
            <person name="Hall N."/>
            <person name="Watson M."/>
            <person name="Adriaenssens E.M."/>
            <person name="Foster-Nyarko E."/>
            <person name="Jarju S."/>
            <person name="Secka A."/>
            <person name="Antonio M."/>
            <person name="Oren A."/>
            <person name="Chaudhuri R.R."/>
            <person name="La Ragione R."/>
            <person name="Hildebrand F."/>
            <person name="Pallen M.J."/>
        </authorList>
    </citation>
    <scope>NUCLEOTIDE SEQUENCE</scope>
    <source>
        <strain evidence="9">USAMLcec2-132</strain>
    </source>
</reference>
<feature type="transmembrane region" description="Helical" evidence="7">
    <location>
        <begin position="258"/>
        <end position="277"/>
    </location>
</feature>
<dbReference type="EMBL" id="DWWS01000016">
    <property type="protein sequence ID" value="HJC22749.1"/>
    <property type="molecule type" value="Genomic_DNA"/>
</dbReference>
<dbReference type="GO" id="GO:0055085">
    <property type="term" value="P:transmembrane transport"/>
    <property type="evidence" value="ECO:0007669"/>
    <property type="project" value="InterPro"/>
</dbReference>
<evidence type="ECO:0000256" key="7">
    <source>
        <dbReference type="RuleBase" id="RU363032"/>
    </source>
</evidence>
<feature type="transmembrane region" description="Helical" evidence="7">
    <location>
        <begin position="184"/>
        <end position="206"/>
    </location>
</feature>
<reference evidence="9" key="2">
    <citation type="submission" date="2021-04" db="EMBL/GenBank/DDBJ databases">
        <authorList>
            <person name="Gilroy R."/>
        </authorList>
    </citation>
    <scope>NUCLEOTIDE SEQUENCE</scope>
    <source>
        <strain evidence="9">USAMLcec2-132</strain>
    </source>
</reference>
<dbReference type="GO" id="GO:0005886">
    <property type="term" value="C:plasma membrane"/>
    <property type="evidence" value="ECO:0007669"/>
    <property type="project" value="UniProtKB-SubCell"/>
</dbReference>
<keyword evidence="5 7" id="KW-1133">Transmembrane helix</keyword>
<evidence type="ECO:0000256" key="3">
    <source>
        <dbReference type="ARBA" id="ARBA00022475"/>
    </source>
</evidence>
<protein>
    <submittedName>
        <fullName evidence="9">Carbohydrate ABC transporter permease</fullName>
    </submittedName>
</protein>
<evidence type="ECO:0000313" key="10">
    <source>
        <dbReference type="Proteomes" id="UP000823891"/>
    </source>
</evidence>
<evidence type="ECO:0000259" key="8">
    <source>
        <dbReference type="PROSITE" id="PS50928"/>
    </source>
</evidence>
<gene>
    <name evidence="9" type="ORF">H9761_03490</name>
</gene>
<sequence length="292" mass="32556">MKVKISTGERIFRVFNYIFLTLVVLLCLYPVWHVVMGSFSDGNKLISHTGPLLLPLGFSVDAYARVFANPNILTGYANTMFILIVGVILDLIMTSLGAYFFSRRGVMFKKPLMLIIMFTMFFSGGIIPFYLTLRDVHLTNSLWGLIIPFMVSTYNMIILRTSFEAIPESLMEAAKIDGAGHITILVRIVLPLSKAILAVMVLYYGVSIWNGWFWASAILRDREMYPLQLILREILLSNDSQAMAGGAGGDAEALSQTIKYATIMVATVPILCVYPFLQKYFASGVMIGAVKE</sequence>